<comment type="caution">
    <text evidence="2">The sequence shown here is derived from an EMBL/GenBank/DDBJ whole genome shotgun (WGS) entry which is preliminary data.</text>
</comment>
<dbReference type="InterPro" id="IPR003607">
    <property type="entry name" value="HD/PDEase_dom"/>
</dbReference>
<protein>
    <submittedName>
        <fullName evidence="2">HD domain-containing protein</fullName>
    </submittedName>
</protein>
<gene>
    <name evidence="2" type="ORF">H8S54_01610</name>
</gene>
<dbReference type="Gene3D" id="1.10.3210.10">
    <property type="entry name" value="Hypothetical protein af1432"/>
    <property type="match status" value="1"/>
</dbReference>
<dbReference type="SUPFAM" id="SSF109604">
    <property type="entry name" value="HD-domain/PDEase-like"/>
    <property type="match status" value="1"/>
</dbReference>
<dbReference type="EMBL" id="JACOOT010000003">
    <property type="protein sequence ID" value="MBC5649851.1"/>
    <property type="molecule type" value="Genomic_DNA"/>
</dbReference>
<evidence type="ECO:0000259" key="1">
    <source>
        <dbReference type="PROSITE" id="PS51831"/>
    </source>
</evidence>
<dbReference type="PROSITE" id="PS51831">
    <property type="entry name" value="HD"/>
    <property type="match status" value="1"/>
</dbReference>
<name>A0A8I0DPW2_9FIRM</name>
<sequence length="164" mass="18547">MSTNTSDIMVKMIQFSNGNRHDINHFMKVYTYAKTIAESENVSEKDLITVETAAIVHDIACPLCREKYGNTNGKYQEKEGILLAEEFLKDTDLPEEIKKRVVFLVGHHHTLTGIDGIDYQILLEADYLVNADESGYSEGNISNTKRKLFKTKTGLRLLEAVYGI</sequence>
<keyword evidence="3" id="KW-1185">Reference proteome</keyword>
<reference evidence="2 3" key="1">
    <citation type="submission" date="2020-08" db="EMBL/GenBank/DDBJ databases">
        <title>Genome public.</title>
        <authorList>
            <person name="Liu C."/>
            <person name="Sun Q."/>
        </authorList>
    </citation>
    <scope>NUCLEOTIDE SEQUENCE [LARGE SCALE GENOMIC DNA]</scope>
    <source>
        <strain evidence="2 3">BX17</strain>
    </source>
</reference>
<evidence type="ECO:0000313" key="3">
    <source>
        <dbReference type="Proteomes" id="UP000652847"/>
    </source>
</evidence>
<dbReference type="CDD" id="cd00077">
    <property type="entry name" value="HDc"/>
    <property type="match status" value="1"/>
</dbReference>
<proteinExistence type="predicted"/>
<accession>A0A8I0DPW2</accession>
<feature type="domain" description="HD" evidence="1">
    <location>
        <begin position="22"/>
        <end position="131"/>
    </location>
</feature>
<dbReference type="PANTHER" id="PTHR33594:SF1">
    <property type="entry name" value="HD_PDEASE DOMAIN-CONTAINING PROTEIN"/>
    <property type="match status" value="1"/>
</dbReference>
<dbReference type="RefSeq" id="WP_021925802.1">
    <property type="nucleotide sequence ID" value="NZ_JACOOT010000003.1"/>
</dbReference>
<dbReference type="AlphaFoldDB" id="A0A8I0DPW2"/>
<dbReference type="Proteomes" id="UP000652847">
    <property type="component" value="Unassembled WGS sequence"/>
</dbReference>
<organism evidence="2 3">
    <name type="scientific">Blautia segnis</name>
    <dbReference type="NCBI Taxonomy" id="2763030"/>
    <lineage>
        <taxon>Bacteria</taxon>
        <taxon>Bacillati</taxon>
        <taxon>Bacillota</taxon>
        <taxon>Clostridia</taxon>
        <taxon>Lachnospirales</taxon>
        <taxon>Lachnospiraceae</taxon>
        <taxon>Blautia</taxon>
    </lineage>
</organism>
<evidence type="ECO:0000313" key="2">
    <source>
        <dbReference type="EMBL" id="MBC5649851.1"/>
    </source>
</evidence>
<dbReference type="InterPro" id="IPR006674">
    <property type="entry name" value="HD_domain"/>
</dbReference>
<dbReference type="Pfam" id="PF01966">
    <property type="entry name" value="HD"/>
    <property type="match status" value="1"/>
</dbReference>
<dbReference type="PANTHER" id="PTHR33594">
    <property type="entry name" value="SUPERFAMILY HYDROLASE, PUTATIVE (AFU_ORTHOLOGUE AFUA_1G03035)-RELATED"/>
    <property type="match status" value="1"/>
</dbReference>